<accession>A0A2A9M8M4</accession>
<dbReference type="PANTHER" id="PTHR11588">
    <property type="entry name" value="TUBULIN"/>
    <property type="match status" value="1"/>
</dbReference>
<evidence type="ECO:0000256" key="2">
    <source>
        <dbReference type="ARBA" id="ARBA00004123"/>
    </source>
</evidence>
<feature type="region of interest" description="Disordered" evidence="14">
    <location>
        <begin position="335"/>
        <end position="395"/>
    </location>
</feature>
<evidence type="ECO:0000313" key="16">
    <source>
        <dbReference type="EMBL" id="PFH31740.1"/>
    </source>
</evidence>
<dbReference type="SUPFAM" id="SSF55307">
    <property type="entry name" value="Tubulin C-terminal domain-like"/>
    <property type="match status" value="1"/>
</dbReference>
<evidence type="ECO:0000256" key="5">
    <source>
        <dbReference type="ARBA" id="ARBA00014184"/>
    </source>
</evidence>
<dbReference type="OrthoDB" id="10250004at2759"/>
<evidence type="ECO:0000256" key="10">
    <source>
        <dbReference type="ARBA" id="ARBA00023242"/>
    </source>
</evidence>
<dbReference type="InterPro" id="IPR008280">
    <property type="entry name" value="Tub_FtsZ_C"/>
</dbReference>
<dbReference type="InterPro" id="IPR002967">
    <property type="entry name" value="Delta_tubulin"/>
</dbReference>
<keyword evidence="6" id="KW-0493">Microtubule</keyword>
<dbReference type="SMART" id="SM00864">
    <property type="entry name" value="Tubulin"/>
    <property type="match status" value="1"/>
</dbReference>
<evidence type="ECO:0000256" key="8">
    <source>
        <dbReference type="ARBA" id="ARBA00022794"/>
    </source>
</evidence>
<gene>
    <name evidence="16" type="ORF">BESB_022320</name>
</gene>
<comment type="caution">
    <text evidence="16">The sequence shown here is derived from an EMBL/GenBank/DDBJ whole genome shotgun (WGS) entry which is preliminary data.</text>
</comment>
<evidence type="ECO:0000256" key="3">
    <source>
        <dbReference type="ARBA" id="ARBA00004138"/>
    </source>
</evidence>
<dbReference type="PRINTS" id="PR01224">
    <property type="entry name" value="DELTATUBULIN"/>
</dbReference>
<dbReference type="RefSeq" id="XP_029215749.1">
    <property type="nucleotide sequence ID" value="XM_029360934.1"/>
</dbReference>
<keyword evidence="17" id="KW-1185">Reference proteome</keyword>
<evidence type="ECO:0000256" key="6">
    <source>
        <dbReference type="ARBA" id="ARBA00022701"/>
    </source>
</evidence>
<dbReference type="KEGG" id="bbes:BESB_022320"/>
<feature type="domain" description="Tubulin/FtsZ GTPase" evidence="15">
    <location>
        <begin position="96"/>
        <end position="330"/>
    </location>
</feature>
<evidence type="ECO:0000256" key="11">
    <source>
        <dbReference type="ARBA" id="ARBA00023273"/>
    </source>
</evidence>
<dbReference type="Pfam" id="PF00091">
    <property type="entry name" value="Tubulin"/>
    <property type="match status" value="1"/>
</dbReference>
<comment type="subcellular location">
    <subcellularLocation>
        <location evidence="3">Cell projection</location>
        <location evidence="3">Cilium</location>
    </subcellularLocation>
    <subcellularLocation>
        <location evidence="1">Cytoplasm</location>
        <location evidence="1">Cytoskeleton</location>
        <location evidence="1">Microtubule organizing center</location>
        <location evidence="1">Centrosome</location>
        <location evidence="1">Centriole</location>
    </subcellularLocation>
    <subcellularLocation>
        <location evidence="2">Nucleus</location>
    </subcellularLocation>
</comment>
<dbReference type="GO" id="GO:0007017">
    <property type="term" value="P:microtubule-based process"/>
    <property type="evidence" value="ECO:0007669"/>
    <property type="project" value="InterPro"/>
</dbReference>
<dbReference type="AlphaFoldDB" id="A0A2A9M8M4"/>
<evidence type="ECO:0000256" key="9">
    <source>
        <dbReference type="ARBA" id="ARBA00023134"/>
    </source>
</evidence>
<keyword evidence="8" id="KW-0970">Cilium biogenesis/degradation</keyword>
<evidence type="ECO:0000256" key="4">
    <source>
        <dbReference type="ARBA" id="ARBA00009636"/>
    </source>
</evidence>
<keyword evidence="10" id="KW-0539">Nucleus</keyword>
<dbReference type="GO" id="GO:0005200">
    <property type="term" value="F:structural constituent of cytoskeleton"/>
    <property type="evidence" value="ECO:0007669"/>
    <property type="project" value="InterPro"/>
</dbReference>
<evidence type="ECO:0000256" key="12">
    <source>
        <dbReference type="ARBA" id="ARBA00030594"/>
    </source>
</evidence>
<dbReference type="GO" id="GO:0005929">
    <property type="term" value="C:cilium"/>
    <property type="evidence" value="ECO:0007669"/>
    <property type="project" value="UniProtKB-SubCell"/>
</dbReference>
<dbReference type="EMBL" id="NWUJ01000013">
    <property type="protein sequence ID" value="PFH31740.1"/>
    <property type="molecule type" value="Genomic_DNA"/>
</dbReference>
<keyword evidence="7" id="KW-0547">Nucleotide-binding</keyword>
<evidence type="ECO:0000256" key="13">
    <source>
        <dbReference type="ARBA" id="ARBA00046149"/>
    </source>
</evidence>
<dbReference type="GO" id="GO:0005874">
    <property type="term" value="C:microtubule"/>
    <property type="evidence" value="ECO:0007669"/>
    <property type="project" value="UniProtKB-KW"/>
</dbReference>
<feature type="compositionally biased region" description="Polar residues" evidence="14">
    <location>
        <begin position="365"/>
        <end position="374"/>
    </location>
</feature>
<sequence>MAVLAVQIGQCGNQLGAALFSRIAEEISIAQSADDDSRAETLADTFFREAESSPAKAPQAFARTDWQSTGSFASAGGYKLELARIDRGAWNLAPSESAYSDCNGTSSPAVARCILIDSEPGVLNACMASVYSAAPLGARDKKGFRLHGCPTFSSRNLHHSAYPSLFHWRYDRRNAICGARAAGCGNNWAVGYLREGPDKEEAIVGALQRELEKIDRSVSILLIHSLAGGTGSGLGAFVSELCRDLLGSTPTANLAVWPFASGELSVQSYNAALSLAHAYPCTNGVFLAENARFEELCRASGPSVGGPSFDDMNRGIAAAVASAALLPFHSAVVPNAPRASREPKKTAGSHNKRNSIRNRDAPSAGRSTPRQTASAAAVSPEPQARDSDECGNTDYPPLGVSPLPFVLQDLCMLPAYKLLTVFHKPIPPLSSASLDSNGAGGSPPYTQHDSPLGCDTYAGLYKQTLRLFSRRVLPLTSCIASQQCTDPGGGSRATTLSRQEIAVAASLEKGEEFYPSYPISSSAPAQTSAIRCRRGEIRKTCSDPTSNSFGRNWKSVRDTVHSGYLSKDNVQTAEERRSGGIGTVGTWAIVKGKDVDRADLEEAFRPEEQLSAVVRAWEDAPLRVIREKTSGRGGTNRRSATLISNCQTPAVALRAGLEKGKAMIAFNAYTHHYEKHGLPRSDIQESLMSLETIAQAYEML</sequence>
<dbReference type="InterPro" id="IPR036525">
    <property type="entry name" value="Tubulin/FtsZ_GTPase_sf"/>
</dbReference>
<proteinExistence type="inferred from homology"/>
<evidence type="ECO:0000259" key="15">
    <source>
        <dbReference type="SMART" id="SM00864"/>
    </source>
</evidence>
<dbReference type="GO" id="GO:0005814">
    <property type="term" value="C:centriole"/>
    <property type="evidence" value="ECO:0007669"/>
    <property type="project" value="UniProtKB-SubCell"/>
</dbReference>
<dbReference type="STRING" id="94643.A0A2A9M8M4"/>
<dbReference type="VEuPathDB" id="ToxoDB:BESB_022320"/>
<dbReference type="PROSITE" id="PS00227">
    <property type="entry name" value="TUBULIN"/>
    <property type="match status" value="1"/>
</dbReference>
<dbReference type="Proteomes" id="UP000224006">
    <property type="component" value="Chromosome XII"/>
</dbReference>
<dbReference type="InterPro" id="IPR003008">
    <property type="entry name" value="Tubulin_FtsZ_GTPase"/>
</dbReference>
<dbReference type="GO" id="GO:0030030">
    <property type="term" value="P:cell projection organization"/>
    <property type="evidence" value="ECO:0007669"/>
    <property type="project" value="UniProtKB-KW"/>
</dbReference>
<organism evidence="16 17">
    <name type="scientific">Besnoitia besnoiti</name>
    <name type="common">Apicomplexan protozoan</name>
    <dbReference type="NCBI Taxonomy" id="94643"/>
    <lineage>
        <taxon>Eukaryota</taxon>
        <taxon>Sar</taxon>
        <taxon>Alveolata</taxon>
        <taxon>Apicomplexa</taxon>
        <taxon>Conoidasida</taxon>
        <taxon>Coccidia</taxon>
        <taxon>Eucoccidiorida</taxon>
        <taxon>Eimeriorina</taxon>
        <taxon>Sarcocystidae</taxon>
        <taxon>Besnoitia</taxon>
    </lineage>
</organism>
<dbReference type="Gene3D" id="3.40.50.1440">
    <property type="entry name" value="Tubulin/FtsZ, GTPase domain"/>
    <property type="match status" value="1"/>
</dbReference>
<keyword evidence="11" id="KW-0966">Cell projection</keyword>
<reference evidence="16 17" key="1">
    <citation type="submission" date="2017-09" db="EMBL/GenBank/DDBJ databases">
        <title>Genome sequencing of Besnoitia besnoiti strain Bb-Ger1.</title>
        <authorList>
            <person name="Schares G."/>
            <person name="Venepally P."/>
            <person name="Lorenzi H.A."/>
        </authorList>
    </citation>
    <scope>NUCLEOTIDE SEQUENCE [LARGE SCALE GENOMIC DNA]</scope>
    <source>
        <strain evidence="16 17">Bb-Ger1</strain>
    </source>
</reference>
<dbReference type="InterPro" id="IPR000217">
    <property type="entry name" value="Tubulin"/>
</dbReference>
<comment type="similarity">
    <text evidence="4">Belongs to the tubulin family.</text>
</comment>
<evidence type="ECO:0000256" key="7">
    <source>
        <dbReference type="ARBA" id="ARBA00022741"/>
    </source>
</evidence>
<dbReference type="CDD" id="cd02189">
    <property type="entry name" value="delta_zeta_tubulin-like"/>
    <property type="match status" value="1"/>
</dbReference>
<evidence type="ECO:0000313" key="17">
    <source>
        <dbReference type="Proteomes" id="UP000224006"/>
    </source>
</evidence>
<dbReference type="GO" id="GO:0005525">
    <property type="term" value="F:GTP binding"/>
    <property type="evidence" value="ECO:0007669"/>
    <property type="project" value="UniProtKB-KW"/>
</dbReference>
<evidence type="ECO:0000256" key="1">
    <source>
        <dbReference type="ARBA" id="ARBA00004114"/>
    </source>
</evidence>
<comment type="function">
    <text evidence="13">Acts as a positive regulator of hedgehog signaling and regulates ciliary function.</text>
</comment>
<dbReference type="SUPFAM" id="SSF52490">
    <property type="entry name" value="Tubulin nucleotide-binding domain-like"/>
    <property type="match status" value="1"/>
</dbReference>
<dbReference type="InterPro" id="IPR017975">
    <property type="entry name" value="Tubulin_CS"/>
</dbReference>
<evidence type="ECO:0000256" key="14">
    <source>
        <dbReference type="SAM" id="MobiDB-lite"/>
    </source>
</evidence>
<keyword evidence="9" id="KW-0342">GTP-binding</keyword>
<dbReference type="GO" id="GO:0005634">
    <property type="term" value="C:nucleus"/>
    <property type="evidence" value="ECO:0007669"/>
    <property type="project" value="UniProtKB-SubCell"/>
</dbReference>
<dbReference type="GeneID" id="40307292"/>
<name>A0A2A9M8M4_BESBE</name>
<protein>
    <recommendedName>
        <fullName evidence="5">Tubulin delta chain</fullName>
    </recommendedName>
    <alternativeName>
        <fullName evidence="12">Delta-tubulin</fullName>
    </alternativeName>
</protein>